<evidence type="ECO:0000256" key="2">
    <source>
        <dbReference type="ARBA" id="ARBA00023125"/>
    </source>
</evidence>
<dbReference type="GO" id="GO:0003700">
    <property type="term" value="F:DNA-binding transcription factor activity"/>
    <property type="evidence" value="ECO:0007669"/>
    <property type="project" value="InterPro"/>
</dbReference>
<keyword evidence="2" id="KW-0238">DNA-binding</keyword>
<reference evidence="6" key="1">
    <citation type="journal article" date="2014" name="Int. J. Syst. Evol. Microbiol.">
        <title>Complete genome sequence of Corynebacterium casei LMG S-19264T (=DSM 44701T), isolated from a smear-ripened cheese.</title>
        <authorList>
            <consortium name="US DOE Joint Genome Institute (JGI-PGF)"/>
            <person name="Walter F."/>
            <person name="Albersmeier A."/>
            <person name="Kalinowski J."/>
            <person name="Ruckert C."/>
        </authorList>
    </citation>
    <scope>NUCLEOTIDE SEQUENCE</scope>
    <source>
        <strain evidence="6">CCM 8433</strain>
    </source>
</reference>
<dbReference type="SMART" id="SM00342">
    <property type="entry name" value="HTH_ARAC"/>
    <property type="match status" value="1"/>
</dbReference>
<dbReference type="Gene3D" id="1.10.10.60">
    <property type="entry name" value="Homeodomain-like"/>
    <property type="match status" value="2"/>
</dbReference>
<dbReference type="PROSITE" id="PS01124">
    <property type="entry name" value="HTH_ARAC_FAMILY_2"/>
    <property type="match status" value="1"/>
</dbReference>
<protein>
    <submittedName>
        <fullName evidence="6">AraC family transcriptional regulator</fullName>
    </submittedName>
</protein>
<dbReference type="Proteomes" id="UP000622610">
    <property type="component" value="Unassembled WGS sequence"/>
</dbReference>
<keyword evidence="4" id="KW-0812">Transmembrane</keyword>
<dbReference type="EMBL" id="BMDT01000004">
    <property type="protein sequence ID" value="GGI65581.1"/>
    <property type="molecule type" value="Genomic_DNA"/>
</dbReference>
<feature type="domain" description="HTH araC/xylS-type" evidence="5">
    <location>
        <begin position="655"/>
        <end position="754"/>
    </location>
</feature>
<organism evidence="6 7">
    <name type="scientific">Enterococcus alcedinis</name>
    <dbReference type="NCBI Taxonomy" id="1274384"/>
    <lineage>
        <taxon>Bacteria</taxon>
        <taxon>Bacillati</taxon>
        <taxon>Bacillota</taxon>
        <taxon>Bacilli</taxon>
        <taxon>Lactobacillales</taxon>
        <taxon>Enterococcaceae</taxon>
        <taxon>Enterococcus</taxon>
    </lineage>
</organism>
<name>A0A917JF13_9ENTE</name>
<evidence type="ECO:0000313" key="6">
    <source>
        <dbReference type="EMBL" id="GGI65581.1"/>
    </source>
</evidence>
<dbReference type="RefSeq" id="WP_188367416.1">
    <property type="nucleotide sequence ID" value="NZ_BMDT01000004.1"/>
</dbReference>
<keyword evidence="1" id="KW-0805">Transcription regulation</keyword>
<dbReference type="Pfam" id="PF12833">
    <property type="entry name" value="HTH_18"/>
    <property type="match status" value="1"/>
</dbReference>
<evidence type="ECO:0000256" key="1">
    <source>
        <dbReference type="ARBA" id="ARBA00023015"/>
    </source>
</evidence>
<comment type="caution">
    <text evidence="6">The sequence shown here is derived from an EMBL/GenBank/DDBJ whole genome shotgun (WGS) entry which is preliminary data.</text>
</comment>
<keyword evidence="4" id="KW-1133">Transmembrane helix</keyword>
<accession>A0A917JF13</accession>
<evidence type="ECO:0000259" key="5">
    <source>
        <dbReference type="PROSITE" id="PS01124"/>
    </source>
</evidence>
<dbReference type="PROSITE" id="PS00041">
    <property type="entry name" value="HTH_ARAC_FAMILY_1"/>
    <property type="match status" value="1"/>
</dbReference>
<dbReference type="InterPro" id="IPR018062">
    <property type="entry name" value="HTH_AraC-typ_CS"/>
</dbReference>
<dbReference type="PANTHER" id="PTHR43280:SF2">
    <property type="entry name" value="HTH-TYPE TRANSCRIPTIONAL REGULATOR EXSA"/>
    <property type="match status" value="1"/>
</dbReference>
<dbReference type="AlphaFoldDB" id="A0A917JF13"/>
<gene>
    <name evidence="6" type="ORF">GCM10011482_12350</name>
</gene>
<dbReference type="SUPFAM" id="SSF46689">
    <property type="entry name" value="Homeodomain-like"/>
    <property type="match status" value="1"/>
</dbReference>
<evidence type="ECO:0000256" key="3">
    <source>
        <dbReference type="ARBA" id="ARBA00023163"/>
    </source>
</evidence>
<sequence>MKKPLFSMKNSRFEFKTKTFYRYVFSYLMVFLIPFSFVSFVWYQTSTSSINEQIDLSAKNQLLQVRSTLLDNLGQFDLITTQMRYNHLLTEKMATHPFYSSETIKEIQRYKLNGTLIEDVYLHFNEAPNQLFSSNGFLDISTFIERRYDNFLIDEKQLRQSLETTVPMIQSVQQLDKENTLGLMFYIVPLTSEDGVAYGSVMYTMKMSDIQRILDTAIDEETGKVFLLDNQNRLVAASSEEDMPEFMHQPSKLKTILTQETVKNERDKFRIAVVKDDDFGLTYLALTNSNLALSEVKSVQQGLLIVVLLLLASGVAIVLFIGKRQYKPIHELEKLMEEQVGRLAADDDLDSLDKIGYQVASFLQENKELHQEIRRQTPHAREQVLRKLLMGRFKDSKEITILLQAVDVELYEEGYFVMLVDTRMVTTETSIQNQEFLMSFLDEISGVGYQAYGSEMLSTQAIALLVSFEKGGQPSQIAKEIVAKIVLENVVAPAVGIGGIVHELSMINHSYIEGLAALEYQTLSGTSNKILLYKDIKYSKNNEPGAYPVDEQLKLRQSLQQGDLEIATETINEMVEKGVREQQTVAGLKLYSYYLLNSVSTIGIEIVGEKFYQEAEKVAEFSNIFELQKGLLKMSQKICQVVQQNPKNEESQLQKDIFAYLNTHYASREFSLESVAEEFEVSVSYLSRFIKKESGMTFSKYIQDLRLEKIKNDLIETDAPIKDIIAAAGYYDVSNYTRKFKSIVGMTPGQYREKNR</sequence>
<keyword evidence="7" id="KW-1185">Reference proteome</keyword>
<keyword evidence="3" id="KW-0804">Transcription</keyword>
<proteinExistence type="predicted"/>
<dbReference type="InterPro" id="IPR018060">
    <property type="entry name" value="HTH_AraC"/>
</dbReference>
<feature type="transmembrane region" description="Helical" evidence="4">
    <location>
        <begin position="302"/>
        <end position="322"/>
    </location>
</feature>
<dbReference type="PANTHER" id="PTHR43280">
    <property type="entry name" value="ARAC-FAMILY TRANSCRIPTIONAL REGULATOR"/>
    <property type="match status" value="1"/>
</dbReference>
<evidence type="ECO:0000256" key="4">
    <source>
        <dbReference type="SAM" id="Phobius"/>
    </source>
</evidence>
<dbReference type="GO" id="GO:0043565">
    <property type="term" value="F:sequence-specific DNA binding"/>
    <property type="evidence" value="ECO:0007669"/>
    <property type="project" value="InterPro"/>
</dbReference>
<feature type="transmembrane region" description="Helical" evidence="4">
    <location>
        <begin position="20"/>
        <end position="43"/>
    </location>
</feature>
<keyword evidence="4" id="KW-0472">Membrane</keyword>
<evidence type="ECO:0000313" key="7">
    <source>
        <dbReference type="Proteomes" id="UP000622610"/>
    </source>
</evidence>
<dbReference type="InterPro" id="IPR009057">
    <property type="entry name" value="Homeodomain-like_sf"/>
</dbReference>
<reference evidence="6" key="2">
    <citation type="submission" date="2020-09" db="EMBL/GenBank/DDBJ databases">
        <authorList>
            <person name="Sun Q."/>
            <person name="Sedlacek I."/>
        </authorList>
    </citation>
    <scope>NUCLEOTIDE SEQUENCE</scope>
    <source>
        <strain evidence="6">CCM 8433</strain>
    </source>
</reference>